<dbReference type="InterPro" id="IPR002639">
    <property type="entry name" value="UreF"/>
</dbReference>
<proteinExistence type="inferred from homology"/>
<keyword evidence="5" id="KW-1185">Reference proteome</keyword>
<comment type="function">
    <text evidence="3">Required for maturation of urease via the functional incorporation of the urease nickel metallocenter.</text>
</comment>
<dbReference type="PANTHER" id="PTHR33620">
    <property type="entry name" value="UREASE ACCESSORY PROTEIN F"/>
    <property type="match status" value="1"/>
</dbReference>
<dbReference type="PANTHER" id="PTHR33620:SF1">
    <property type="entry name" value="UREASE ACCESSORY PROTEIN F"/>
    <property type="match status" value="1"/>
</dbReference>
<dbReference type="AlphaFoldDB" id="A0AAP8SMJ7"/>
<evidence type="ECO:0000313" key="4">
    <source>
        <dbReference type="EMBL" id="PLW85650.1"/>
    </source>
</evidence>
<evidence type="ECO:0000256" key="3">
    <source>
        <dbReference type="HAMAP-Rule" id="MF_01385"/>
    </source>
</evidence>
<dbReference type="PIRSF" id="PIRSF009467">
    <property type="entry name" value="Ureas_acces_UreF"/>
    <property type="match status" value="1"/>
</dbReference>
<dbReference type="InterPro" id="IPR038277">
    <property type="entry name" value="UreF_sf"/>
</dbReference>
<protein>
    <recommendedName>
        <fullName evidence="3">Urease accessory protein UreF</fullName>
    </recommendedName>
</protein>
<keyword evidence="2 3" id="KW-0143">Chaperone</keyword>
<gene>
    <name evidence="3" type="primary">ureF</name>
    <name evidence="4" type="ORF">C0029_13640</name>
</gene>
<dbReference type="RefSeq" id="WP_084198415.1">
    <property type="nucleotide sequence ID" value="NZ_BMYL01000003.1"/>
</dbReference>
<keyword evidence="1 3" id="KW-0996">Nickel insertion</keyword>
<dbReference type="KEGG" id="hja:BST95_05075"/>
<dbReference type="HAMAP" id="MF_01385">
    <property type="entry name" value="UreF"/>
    <property type="match status" value="1"/>
</dbReference>
<keyword evidence="3" id="KW-0963">Cytoplasm</keyword>
<comment type="subcellular location">
    <subcellularLocation>
        <location evidence="3">Cytoplasm</location>
    </subcellularLocation>
</comment>
<evidence type="ECO:0000313" key="5">
    <source>
        <dbReference type="Proteomes" id="UP000235162"/>
    </source>
</evidence>
<dbReference type="EMBL" id="PKUR01000003">
    <property type="protein sequence ID" value="PLW85650.1"/>
    <property type="molecule type" value="Genomic_DNA"/>
</dbReference>
<sequence length="223" mass="24120">MAITTDSALLRLLQLSSPALPVGGYAFSQGMEYAVDAGWLTDRDSTADWLRQQLAFSLGRVDLPLLLRQHRASLSGDIHTLNYNNALALACRETAELRLTDTAMGQALARLLGDLDMPLPAIDGEQSFVTIFACAAAHWGIDEDSTCRGYLWSWLENQAAAATKLVPLGQTAAQQLISLLQADLEACLSAAKQLEDIDIGGSLPALALASCRHESQYSRLFRS</sequence>
<reference evidence="4 5" key="1">
    <citation type="submission" date="2018-01" db="EMBL/GenBank/DDBJ databases">
        <title>The draft genome sequence of Halioglobus japonicus S1-36.</title>
        <authorList>
            <person name="Du Z.-J."/>
            <person name="Shi M.-J."/>
        </authorList>
    </citation>
    <scope>NUCLEOTIDE SEQUENCE [LARGE SCALE GENOMIC DNA]</scope>
    <source>
        <strain evidence="4 5">S1-36</strain>
    </source>
</reference>
<comment type="similarity">
    <text evidence="3">Belongs to the UreF family.</text>
</comment>
<name>A0AAP8SMJ7_9GAMM</name>
<dbReference type="GO" id="GO:0016151">
    <property type="term" value="F:nickel cation binding"/>
    <property type="evidence" value="ECO:0007669"/>
    <property type="project" value="UniProtKB-UniRule"/>
</dbReference>
<accession>A0AAP8SMJ7</accession>
<dbReference type="Pfam" id="PF01730">
    <property type="entry name" value="UreF"/>
    <property type="match status" value="1"/>
</dbReference>
<comment type="subunit">
    <text evidence="3">UreD, UreF and UreG form a complex that acts as a GTP-hydrolysis-dependent molecular chaperone, activating the urease apoprotein by helping to assemble the nickel containing metallocenter of UreC. The UreE protein probably delivers the nickel.</text>
</comment>
<evidence type="ECO:0000256" key="2">
    <source>
        <dbReference type="ARBA" id="ARBA00023186"/>
    </source>
</evidence>
<evidence type="ECO:0000256" key="1">
    <source>
        <dbReference type="ARBA" id="ARBA00022988"/>
    </source>
</evidence>
<dbReference type="GO" id="GO:0005737">
    <property type="term" value="C:cytoplasm"/>
    <property type="evidence" value="ECO:0007669"/>
    <property type="project" value="UniProtKB-SubCell"/>
</dbReference>
<organism evidence="4 5">
    <name type="scientific">Halioglobus japonicus</name>
    <dbReference type="NCBI Taxonomy" id="930805"/>
    <lineage>
        <taxon>Bacteria</taxon>
        <taxon>Pseudomonadati</taxon>
        <taxon>Pseudomonadota</taxon>
        <taxon>Gammaproteobacteria</taxon>
        <taxon>Cellvibrionales</taxon>
        <taxon>Halieaceae</taxon>
        <taxon>Halioglobus</taxon>
    </lineage>
</organism>
<dbReference type="Proteomes" id="UP000235162">
    <property type="component" value="Unassembled WGS sequence"/>
</dbReference>
<comment type="caution">
    <text evidence="4">The sequence shown here is derived from an EMBL/GenBank/DDBJ whole genome shotgun (WGS) entry which is preliminary data.</text>
</comment>
<dbReference type="Gene3D" id="1.10.4190.10">
    <property type="entry name" value="Urease accessory protein UreF"/>
    <property type="match status" value="1"/>
</dbReference>